<name>A0ABY9WIP8_9BACT</name>
<evidence type="ECO:0000259" key="2">
    <source>
        <dbReference type="SMART" id="SM00448"/>
    </source>
</evidence>
<dbReference type="Pfam" id="PF00072">
    <property type="entry name" value="Response_reg"/>
    <property type="match status" value="1"/>
</dbReference>
<evidence type="ECO:0000313" key="3">
    <source>
        <dbReference type="EMBL" id="WNG43682.1"/>
    </source>
</evidence>
<dbReference type="PANTHER" id="PTHR44591:SF3">
    <property type="entry name" value="RESPONSE REGULATORY DOMAIN-CONTAINING PROTEIN"/>
    <property type="match status" value="1"/>
</dbReference>
<dbReference type="Gene3D" id="3.40.50.2300">
    <property type="match status" value="1"/>
</dbReference>
<evidence type="ECO:0000313" key="4">
    <source>
        <dbReference type="Proteomes" id="UP001611383"/>
    </source>
</evidence>
<sequence length="130" mass="14251">MADAPKALVLVVDDDPDLLELVRRTLAPHFEVQTHRSALGVSNLVRNVEPDLVLLDVNFPALKGDQVVSLARRYAPQHTKFILYSASDEARLRSLARASGADGYLSKSVQGAELIQKLTAFREQSRSAPS</sequence>
<dbReference type="SUPFAM" id="SSF52172">
    <property type="entry name" value="CheY-like"/>
    <property type="match status" value="1"/>
</dbReference>
<keyword evidence="4" id="KW-1185">Reference proteome</keyword>
<dbReference type="EMBL" id="CP043494">
    <property type="protein sequence ID" value="WNG43682.1"/>
    <property type="molecule type" value="Genomic_DNA"/>
</dbReference>
<reference evidence="3 4" key="1">
    <citation type="submission" date="2019-08" db="EMBL/GenBank/DDBJ databases">
        <title>Archangium and Cystobacter genomes.</title>
        <authorList>
            <person name="Chen I.-C.K."/>
            <person name="Wielgoss S."/>
        </authorList>
    </citation>
    <scope>NUCLEOTIDE SEQUENCE [LARGE SCALE GENOMIC DNA]</scope>
    <source>
        <strain evidence="3 4">Cbm 6</strain>
    </source>
</reference>
<dbReference type="InterPro" id="IPR001789">
    <property type="entry name" value="Sig_transdc_resp-reg_receiver"/>
</dbReference>
<dbReference type="PANTHER" id="PTHR44591">
    <property type="entry name" value="STRESS RESPONSE REGULATOR PROTEIN 1"/>
    <property type="match status" value="1"/>
</dbReference>
<feature type="domain" description="Response regulatory" evidence="2">
    <location>
        <begin position="7"/>
        <end position="118"/>
    </location>
</feature>
<organism evidence="3 4">
    <name type="scientific">Archangium minus</name>
    <dbReference type="NCBI Taxonomy" id="83450"/>
    <lineage>
        <taxon>Bacteria</taxon>
        <taxon>Pseudomonadati</taxon>
        <taxon>Myxococcota</taxon>
        <taxon>Myxococcia</taxon>
        <taxon>Myxococcales</taxon>
        <taxon>Cystobacterineae</taxon>
        <taxon>Archangiaceae</taxon>
        <taxon>Archangium</taxon>
    </lineage>
</organism>
<dbReference type="InterPro" id="IPR011006">
    <property type="entry name" value="CheY-like_superfamily"/>
</dbReference>
<dbReference type="CDD" id="cd00156">
    <property type="entry name" value="REC"/>
    <property type="match status" value="1"/>
</dbReference>
<dbReference type="SMART" id="SM00448">
    <property type="entry name" value="REC"/>
    <property type="match status" value="1"/>
</dbReference>
<gene>
    <name evidence="3" type="ORF">F0U60_05910</name>
</gene>
<accession>A0ABY9WIP8</accession>
<dbReference type="InterPro" id="IPR050595">
    <property type="entry name" value="Bact_response_regulator"/>
</dbReference>
<evidence type="ECO:0000256" key="1">
    <source>
        <dbReference type="ARBA" id="ARBA00022553"/>
    </source>
</evidence>
<keyword evidence="1" id="KW-0597">Phosphoprotein</keyword>
<proteinExistence type="predicted"/>
<dbReference type="RefSeq" id="WP_395815152.1">
    <property type="nucleotide sequence ID" value="NZ_CP043494.1"/>
</dbReference>
<protein>
    <submittedName>
        <fullName evidence="3">Response regulator</fullName>
    </submittedName>
</protein>
<dbReference type="Proteomes" id="UP001611383">
    <property type="component" value="Chromosome"/>
</dbReference>